<dbReference type="PANTHER" id="PTHR34127:SF1">
    <property type="entry name" value="OS04G0405600 PROTEIN"/>
    <property type="match status" value="1"/>
</dbReference>
<feature type="compositionally biased region" description="Low complexity" evidence="1">
    <location>
        <begin position="1"/>
        <end position="11"/>
    </location>
</feature>
<accession>A0A7S3BU97</accession>
<feature type="region of interest" description="Disordered" evidence="1">
    <location>
        <begin position="1"/>
        <end position="22"/>
    </location>
</feature>
<proteinExistence type="predicted"/>
<evidence type="ECO:0000256" key="1">
    <source>
        <dbReference type="SAM" id="MobiDB-lite"/>
    </source>
</evidence>
<sequence>MGSMGGDQDQQSGGGEEQGEPEGVDRVCSAVCLCSFNNRVVADAIPVLPEGKLPTEAAEALAQTRGTPLEGVFREAGAAARAALPGGVGGAAADTVAQFDALLFGELADGAQDFTPSPAESRAMVARAYAPRRTLLVSFDGDSLDDSPQIAEVLRGRPGANVRQLMLPGWHGEPCGFVGTDGAEDGLRGVRRTAANVAAFFADAAAAPDALDKQR</sequence>
<gene>
    <name evidence="2" type="ORF">PSIN1315_LOCUS10271</name>
</gene>
<dbReference type="PANTHER" id="PTHR34127">
    <property type="entry name" value="OS04G0405600 PROTEIN"/>
    <property type="match status" value="1"/>
</dbReference>
<dbReference type="AlphaFoldDB" id="A0A7S3BU97"/>
<organism evidence="2">
    <name type="scientific">Prasinoderma singulare</name>
    <dbReference type="NCBI Taxonomy" id="676789"/>
    <lineage>
        <taxon>Eukaryota</taxon>
        <taxon>Viridiplantae</taxon>
        <taxon>Prasinodermophyta</taxon>
        <taxon>Prasinodermophyceae</taxon>
        <taxon>Prasinodermales</taxon>
        <taxon>Prasinodermaceae</taxon>
        <taxon>Prasinoderma</taxon>
    </lineage>
</organism>
<reference evidence="2" key="1">
    <citation type="submission" date="2021-01" db="EMBL/GenBank/DDBJ databases">
        <authorList>
            <person name="Corre E."/>
            <person name="Pelletier E."/>
            <person name="Niang G."/>
            <person name="Scheremetjew M."/>
            <person name="Finn R."/>
            <person name="Kale V."/>
            <person name="Holt S."/>
            <person name="Cochrane G."/>
            <person name="Meng A."/>
            <person name="Brown T."/>
            <person name="Cohen L."/>
        </authorList>
    </citation>
    <scope>NUCLEOTIDE SEQUENCE</scope>
    <source>
        <strain evidence="2">RCC927</strain>
    </source>
</reference>
<protein>
    <submittedName>
        <fullName evidence="2">Uncharacterized protein</fullName>
    </submittedName>
</protein>
<name>A0A7S3BU97_9VIRI</name>
<dbReference type="Pfam" id="PF07082">
    <property type="entry name" value="DUF1350"/>
    <property type="match status" value="1"/>
</dbReference>
<dbReference type="InterPro" id="IPR010765">
    <property type="entry name" value="DUF1350"/>
</dbReference>
<dbReference type="EMBL" id="HBHY01015881">
    <property type="protein sequence ID" value="CAE0145263.1"/>
    <property type="molecule type" value="Transcribed_RNA"/>
</dbReference>
<evidence type="ECO:0000313" key="2">
    <source>
        <dbReference type="EMBL" id="CAE0145263.1"/>
    </source>
</evidence>